<keyword evidence="4" id="KW-0813">Transport</keyword>
<evidence type="ECO:0000313" key="12">
    <source>
        <dbReference type="Proteomes" id="UP000645828"/>
    </source>
</evidence>
<accession>A0A811Y884</accession>
<dbReference type="InterPro" id="IPR002699">
    <property type="entry name" value="V_ATPase_D"/>
</dbReference>
<dbReference type="Pfam" id="PF01813">
    <property type="entry name" value="ATP-synt_D"/>
    <property type="match status" value="1"/>
</dbReference>
<sequence>MGEVMRKAAFSLTEAKFTAGNFNTTVTQNVNKAPVKILAKKDNIAGVTFLVFEHYHEGTDSYELTGLARSGEQLDKLNRNYVKAVEFLVELASLQTSFVTLDEAIKITNSCVTWNMPSFLRFSIFFALEKIFKENSEKDLEKCKAAGEVMEHPNFCLKRRMRIFCLKIFSGLALS</sequence>
<proteinExistence type="inferred from homology"/>
<comment type="subunit">
    <text evidence="10">V-ATPase is a heteromultimeric enzyme made up of two complexes: the ATP-hydrolytic V1 complex and the proton translocation V0 complex. The V1 complex consists of three catalytic AB heterodimers that form a heterohexamer, three peripheral stalks each consisting of EG heterodimers, one central rotor including subunits D and F, and the regulatory subunits C and H. The proton translocation complex V0 consists of the proton transport subunit a, a ring of proteolipid subunits c9c'', rotary subunit d, subunits e and f, and the accessory subunits ATP6AP1/Ac45 and ATP6AP2/PRR. Interacts with SNX10.</text>
</comment>
<gene>
    <name evidence="11" type="ORF">NYPRO_LOCUS5981</name>
</gene>
<evidence type="ECO:0000256" key="10">
    <source>
        <dbReference type="ARBA" id="ARBA00046558"/>
    </source>
</evidence>
<dbReference type="Proteomes" id="UP000645828">
    <property type="component" value="Unassembled WGS sequence"/>
</dbReference>
<dbReference type="PANTHER" id="PTHR11671">
    <property type="entry name" value="V-TYPE ATP SYNTHASE SUBUNIT D"/>
    <property type="match status" value="1"/>
</dbReference>
<dbReference type="AlphaFoldDB" id="A0A811Y884"/>
<evidence type="ECO:0000256" key="4">
    <source>
        <dbReference type="ARBA" id="ARBA00022448"/>
    </source>
</evidence>
<reference evidence="11" key="1">
    <citation type="submission" date="2020-12" db="EMBL/GenBank/DDBJ databases">
        <authorList>
            <consortium name="Molecular Ecology Group"/>
        </authorList>
    </citation>
    <scope>NUCLEOTIDE SEQUENCE</scope>
    <source>
        <strain evidence="11">TBG_1078</strain>
    </source>
</reference>
<comment type="caution">
    <text evidence="11">The sequence shown here is derived from an EMBL/GenBank/DDBJ whole genome shotgun (WGS) entry which is preliminary data.</text>
</comment>
<organism evidence="11 12">
    <name type="scientific">Nyctereutes procyonoides</name>
    <name type="common">Raccoon dog</name>
    <name type="synonym">Canis procyonoides</name>
    <dbReference type="NCBI Taxonomy" id="34880"/>
    <lineage>
        <taxon>Eukaryota</taxon>
        <taxon>Metazoa</taxon>
        <taxon>Chordata</taxon>
        <taxon>Craniata</taxon>
        <taxon>Vertebrata</taxon>
        <taxon>Euteleostomi</taxon>
        <taxon>Mammalia</taxon>
        <taxon>Eutheria</taxon>
        <taxon>Laurasiatheria</taxon>
        <taxon>Carnivora</taxon>
        <taxon>Caniformia</taxon>
        <taxon>Canidae</taxon>
        <taxon>Nyctereutes</taxon>
    </lineage>
</organism>
<name>A0A811Y884_NYCPR</name>
<evidence type="ECO:0000256" key="1">
    <source>
        <dbReference type="ARBA" id="ARBA00005850"/>
    </source>
</evidence>
<evidence type="ECO:0000256" key="8">
    <source>
        <dbReference type="ARBA" id="ARBA00030340"/>
    </source>
</evidence>
<comment type="similarity">
    <text evidence="1">Belongs to the V-ATPase D subunit family.</text>
</comment>
<evidence type="ECO:0000256" key="9">
    <source>
        <dbReference type="ARBA" id="ARBA00045802"/>
    </source>
</evidence>
<dbReference type="GO" id="GO:0046961">
    <property type="term" value="F:proton-transporting ATPase activity, rotational mechanism"/>
    <property type="evidence" value="ECO:0007669"/>
    <property type="project" value="InterPro"/>
</dbReference>
<evidence type="ECO:0000256" key="2">
    <source>
        <dbReference type="ARBA" id="ARBA00013354"/>
    </source>
</evidence>
<dbReference type="Gene3D" id="1.10.287.3240">
    <property type="match status" value="1"/>
</dbReference>
<keyword evidence="12" id="KW-1185">Reference proteome</keyword>
<keyword evidence="5" id="KW-0406">Ion transport</keyword>
<evidence type="ECO:0000256" key="5">
    <source>
        <dbReference type="ARBA" id="ARBA00023065"/>
    </source>
</evidence>
<dbReference type="GO" id="GO:0030665">
    <property type="term" value="C:clathrin-coated vesicle membrane"/>
    <property type="evidence" value="ECO:0007669"/>
    <property type="project" value="UniProtKB-SubCell"/>
</dbReference>
<evidence type="ECO:0000256" key="6">
    <source>
        <dbReference type="ARBA" id="ARBA00029434"/>
    </source>
</evidence>
<evidence type="ECO:0000256" key="7">
    <source>
        <dbReference type="ARBA" id="ARBA00030317"/>
    </source>
</evidence>
<evidence type="ECO:0000313" key="11">
    <source>
        <dbReference type="EMBL" id="CAD7673186.1"/>
    </source>
</evidence>
<dbReference type="EMBL" id="CAJHUB010000670">
    <property type="protein sequence ID" value="CAD7673186.1"/>
    <property type="molecule type" value="Genomic_DNA"/>
</dbReference>
<evidence type="ECO:0000256" key="3">
    <source>
        <dbReference type="ARBA" id="ARBA00013417"/>
    </source>
</evidence>
<protein>
    <recommendedName>
        <fullName evidence="3">V-type proton ATPase subunit D</fullName>
    </recommendedName>
    <alternativeName>
        <fullName evidence="2">V-type proton ATPase subunit d</fullName>
    </alternativeName>
    <alternativeName>
        <fullName evidence="7 8">Vacuolar proton pump subunit D</fullName>
    </alternativeName>
</protein>
<comment type="function">
    <text evidence="9">Subunit of the V1 complex of vacuolar(H+)-ATPase (V-ATPase), a multisubunit enzyme composed of a peripheral complex (V1) that hydrolyzes ATP and a membrane integral complex (V0) that translocates protons. V-ATPase is responsible for acidifying and maintaining the pH of intracellular compartments and in some cell types, is targeted to the plasma membrane, where it is responsible for acidifying the extracellular environment. May play a role in cilium biogenesis through regulation of the transport and the localization of proteins to the cilium.</text>
</comment>
<comment type="subcellular location">
    <subcellularLocation>
        <location evidence="6">Cytoplasmic vesicle</location>
        <location evidence="6">Clathrin-coated vesicle membrane</location>
        <topology evidence="6">Peripheral membrane protein</topology>
    </subcellularLocation>
</comment>